<dbReference type="HOGENOM" id="CLU_2135318_0_0_1"/>
<sequence>MLVIHSRAMNNDVSYAFHIPLMHYCWQRHFNTQVTQAGLTITQSFTSSVKQGRLYQVTRKIPRNLLGKQWPGQLYKSLPILCLLHSVLEILQLSTQSYSRLLFLLQLQHPCWS</sequence>
<dbReference type="Proteomes" id="UP000023758">
    <property type="component" value="Unassembled WGS sequence"/>
</dbReference>
<evidence type="ECO:0000313" key="1">
    <source>
        <dbReference type="EMBL" id="EZF54475.1"/>
    </source>
</evidence>
<protein>
    <submittedName>
        <fullName evidence="1">Uncharacterized protein</fullName>
    </submittedName>
</protein>
<proteinExistence type="predicted"/>
<name>A0A022W7R7_TRIRU</name>
<gene>
    <name evidence="1" type="ORF">H103_02757</name>
</gene>
<accession>A0A022W7R7</accession>
<dbReference type="AlphaFoldDB" id="A0A022W7R7"/>
<reference evidence="1" key="1">
    <citation type="submission" date="2014-02" db="EMBL/GenBank/DDBJ databases">
        <title>The Genome Sequence of Trichophyton rubrum (morphotype fischeri) CBS 288.86.</title>
        <authorList>
            <consortium name="The Broad Institute Genomics Platform"/>
            <person name="Cuomo C.A."/>
            <person name="White T.C."/>
            <person name="Graser Y."/>
            <person name="Martinez-Rossi N."/>
            <person name="Heitman J."/>
            <person name="Young S.K."/>
            <person name="Zeng Q."/>
            <person name="Gargeya S."/>
            <person name="Abouelleil A."/>
            <person name="Alvarado L."/>
            <person name="Chapman S.B."/>
            <person name="Gainer-Dewar J."/>
            <person name="Goldberg J."/>
            <person name="Griggs A."/>
            <person name="Gujja S."/>
            <person name="Hansen M."/>
            <person name="Howarth C."/>
            <person name="Imamovic A."/>
            <person name="Larimer J."/>
            <person name="Martinez D."/>
            <person name="Murphy C."/>
            <person name="Pearson M.D."/>
            <person name="Persinoti G."/>
            <person name="Poon T."/>
            <person name="Priest M."/>
            <person name="Roberts A.D."/>
            <person name="Saif S."/>
            <person name="Shea T.D."/>
            <person name="Sykes S.N."/>
            <person name="Wortman J."/>
            <person name="Nusbaum C."/>
            <person name="Birren B."/>
        </authorList>
    </citation>
    <scope>NUCLEOTIDE SEQUENCE [LARGE SCALE GENOMIC DNA]</scope>
    <source>
        <strain evidence="1">CBS 288.86</strain>
    </source>
</reference>
<organism evidence="1">
    <name type="scientific">Trichophyton rubrum CBS 288.86</name>
    <dbReference type="NCBI Taxonomy" id="1215330"/>
    <lineage>
        <taxon>Eukaryota</taxon>
        <taxon>Fungi</taxon>
        <taxon>Dikarya</taxon>
        <taxon>Ascomycota</taxon>
        <taxon>Pezizomycotina</taxon>
        <taxon>Eurotiomycetes</taxon>
        <taxon>Eurotiomycetidae</taxon>
        <taxon>Onygenales</taxon>
        <taxon>Arthrodermataceae</taxon>
        <taxon>Trichophyton</taxon>
    </lineage>
</organism>
<dbReference type="EMBL" id="KK207784">
    <property type="protein sequence ID" value="EZF54475.1"/>
    <property type="molecule type" value="Genomic_DNA"/>
</dbReference>